<comment type="similarity">
    <text evidence="2 6">Belongs to the MIP/aquaporin (TC 1.A.8) family.</text>
</comment>
<dbReference type="PANTHER" id="PTHR19139:SF199">
    <property type="entry name" value="MIP17260P"/>
    <property type="match status" value="1"/>
</dbReference>
<keyword evidence="3 6" id="KW-0812">Transmembrane</keyword>
<keyword evidence="5 7" id="KW-0472">Membrane</keyword>
<feature type="transmembrane region" description="Helical" evidence="7">
    <location>
        <begin position="177"/>
        <end position="205"/>
    </location>
</feature>
<dbReference type="AlphaFoldDB" id="A0AAV2AH82"/>
<evidence type="ECO:0000256" key="6">
    <source>
        <dbReference type="RuleBase" id="RU000477"/>
    </source>
</evidence>
<evidence type="ECO:0000313" key="8">
    <source>
        <dbReference type="EMBL" id="CAL1283026.1"/>
    </source>
</evidence>
<gene>
    <name evidence="8" type="ORF">LARSCL_LOCUS12358</name>
</gene>
<dbReference type="Pfam" id="PF00230">
    <property type="entry name" value="MIP"/>
    <property type="match status" value="1"/>
</dbReference>
<proteinExistence type="inferred from homology"/>
<evidence type="ECO:0000256" key="2">
    <source>
        <dbReference type="ARBA" id="ARBA00006175"/>
    </source>
</evidence>
<dbReference type="InterPro" id="IPR000425">
    <property type="entry name" value="MIP"/>
</dbReference>
<comment type="subcellular location">
    <subcellularLocation>
        <location evidence="1">Membrane</location>
        <topology evidence="1">Multi-pass membrane protein</topology>
    </subcellularLocation>
</comment>
<organism evidence="8 9">
    <name type="scientific">Larinioides sclopetarius</name>
    <dbReference type="NCBI Taxonomy" id="280406"/>
    <lineage>
        <taxon>Eukaryota</taxon>
        <taxon>Metazoa</taxon>
        <taxon>Ecdysozoa</taxon>
        <taxon>Arthropoda</taxon>
        <taxon>Chelicerata</taxon>
        <taxon>Arachnida</taxon>
        <taxon>Araneae</taxon>
        <taxon>Araneomorphae</taxon>
        <taxon>Entelegynae</taxon>
        <taxon>Araneoidea</taxon>
        <taxon>Araneidae</taxon>
        <taxon>Larinioides</taxon>
    </lineage>
</organism>
<keyword evidence="4 7" id="KW-1133">Transmembrane helix</keyword>
<dbReference type="SUPFAM" id="SSF81338">
    <property type="entry name" value="Aquaporin-like"/>
    <property type="match status" value="1"/>
</dbReference>
<dbReference type="PRINTS" id="PR00783">
    <property type="entry name" value="MINTRINSICP"/>
</dbReference>
<feature type="transmembrane region" description="Helical" evidence="7">
    <location>
        <begin position="102"/>
        <end position="124"/>
    </location>
</feature>
<sequence>MGRVRKFRAVVGIDELSWSSTLWRSLPAEFLGTGFLVLVACGSCTSWGTGYDMTPSIVQIALSFGLIVGTMVQCICHISGGHINPAVTAGMLVAGKISVLRALLYIVMQCAGGIAGAAVLKSVTPEGLNSSLGQTMLHEKVTPVQGTGVEFLITFVLVFTVFSVCDSNRLDVKGSAPLAIGLSITACHLWAVSVLLLSFCCTSVLFSYRNFIKLTNCIIASVCLFFKIYKHDHSFFMSLLLKFLKRYHHDHSFYTVDGIVADFSYDL</sequence>
<dbReference type="GO" id="GO:0005886">
    <property type="term" value="C:plasma membrane"/>
    <property type="evidence" value="ECO:0007669"/>
    <property type="project" value="TreeGrafter"/>
</dbReference>
<keyword evidence="6" id="KW-0813">Transport</keyword>
<protein>
    <recommendedName>
        <fullName evidence="10">Aquaporin</fullName>
    </recommendedName>
</protein>
<accession>A0AAV2AH82</accession>
<evidence type="ECO:0000256" key="4">
    <source>
        <dbReference type="ARBA" id="ARBA00022989"/>
    </source>
</evidence>
<feature type="transmembrane region" description="Helical" evidence="7">
    <location>
        <begin position="144"/>
        <end position="165"/>
    </location>
</feature>
<evidence type="ECO:0000256" key="5">
    <source>
        <dbReference type="ARBA" id="ARBA00023136"/>
    </source>
</evidence>
<evidence type="ECO:0000256" key="1">
    <source>
        <dbReference type="ARBA" id="ARBA00004141"/>
    </source>
</evidence>
<feature type="transmembrane region" description="Helical" evidence="7">
    <location>
        <begin position="60"/>
        <end position="81"/>
    </location>
</feature>
<evidence type="ECO:0000256" key="7">
    <source>
        <dbReference type="SAM" id="Phobius"/>
    </source>
</evidence>
<evidence type="ECO:0008006" key="10">
    <source>
        <dbReference type="Google" id="ProtNLM"/>
    </source>
</evidence>
<evidence type="ECO:0000256" key="3">
    <source>
        <dbReference type="ARBA" id="ARBA00022692"/>
    </source>
</evidence>
<dbReference type="InterPro" id="IPR034294">
    <property type="entry name" value="Aquaporin_transptr"/>
</dbReference>
<dbReference type="GO" id="GO:0015267">
    <property type="term" value="F:channel activity"/>
    <property type="evidence" value="ECO:0007669"/>
    <property type="project" value="InterPro"/>
</dbReference>
<name>A0AAV2AH82_9ARAC</name>
<feature type="transmembrane region" description="Helical" evidence="7">
    <location>
        <begin position="211"/>
        <end position="229"/>
    </location>
</feature>
<dbReference type="PANTHER" id="PTHR19139">
    <property type="entry name" value="AQUAPORIN TRANSPORTER"/>
    <property type="match status" value="1"/>
</dbReference>
<comment type="caution">
    <text evidence="8">The sequence shown here is derived from an EMBL/GenBank/DDBJ whole genome shotgun (WGS) entry which is preliminary data.</text>
</comment>
<keyword evidence="9" id="KW-1185">Reference proteome</keyword>
<dbReference type="Gene3D" id="1.20.1080.10">
    <property type="entry name" value="Glycerol uptake facilitator protein"/>
    <property type="match status" value="1"/>
</dbReference>
<reference evidence="8 9" key="1">
    <citation type="submission" date="2024-04" db="EMBL/GenBank/DDBJ databases">
        <authorList>
            <person name="Rising A."/>
            <person name="Reimegard J."/>
            <person name="Sonavane S."/>
            <person name="Akerstrom W."/>
            <person name="Nylinder S."/>
            <person name="Hedman E."/>
            <person name="Kallberg Y."/>
        </authorList>
    </citation>
    <scope>NUCLEOTIDE SEQUENCE [LARGE SCALE GENOMIC DNA]</scope>
</reference>
<dbReference type="Proteomes" id="UP001497382">
    <property type="component" value="Unassembled WGS sequence"/>
</dbReference>
<dbReference type="EMBL" id="CAXIEN010000163">
    <property type="protein sequence ID" value="CAL1283026.1"/>
    <property type="molecule type" value="Genomic_DNA"/>
</dbReference>
<evidence type="ECO:0000313" key="9">
    <source>
        <dbReference type="Proteomes" id="UP001497382"/>
    </source>
</evidence>
<dbReference type="InterPro" id="IPR023271">
    <property type="entry name" value="Aquaporin-like"/>
</dbReference>